<organism evidence="3 4">
    <name type="scientific">Phytophthora nicotianae P1976</name>
    <dbReference type="NCBI Taxonomy" id="1317066"/>
    <lineage>
        <taxon>Eukaryota</taxon>
        <taxon>Sar</taxon>
        <taxon>Stramenopiles</taxon>
        <taxon>Oomycota</taxon>
        <taxon>Peronosporomycetes</taxon>
        <taxon>Peronosporales</taxon>
        <taxon>Peronosporaceae</taxon>
        <taxon>Phytophthora</taxon>
    </lineage>
</organism>
<feature type="compositionally biased region" description="Basic and acidic residues" evidence="2">
    <location>
        <begin position="63"/>
        <end position="83"/>
    </location>
</feature>
<dbReference type="EMBL" id="ANJA01001327">
    <property type="protein sequence ID" value="ETO77606.1"/>
    <property type="molecule type" value="Genomic_DNA"/>
</dbReference>
<feature type="compositionally biased region" description="Basic and acidic residues" evidence="2">
    <location>
        <begin position="109"/>
        <end position="122"/>
    </location>
</feature>
<accession>A0A081AFE5</accession>
<dbReference type="AlphaFoldDB" id="A0A081AFE5"/>
<name>A0A081AFE5_PHYNI</name>
<feature type="coiled-coil region" evidence="1">
    <location>
        <begin position="206"/>
        <end position="247"/>
    </location>
</feature>
<sequence length="330" mass="36182">MPASVADQGALPQEVMIYEELKTPEIDQLAAGRCQPVSGKVMETGKKRTLDVMQSDGHIAARKTVEDTPDRTSSEDEQQRRDNPGAVHVDAGLPPMAPTKVPPKSAMAAKEDANKNQSERYRAANVVEVVGGDRLPRPPAATKKTKLGKAKTSKKAATKSDQERRRKRKERNSRSSAGISQASAEMLFQCSCQLLRTQALEYDVRAREMEERNSTQAKEIEEWEKRIRSLKRELEEYADELPSSEMADTALIEAHPAAQRASGEQANPLSAMANAVNFGAAAAVESSLPPAVIAAEAKLQEELRKRAEKVNEFCRSVPGFIESLDKPASF</sequence>
<dbReference type="Proteomes" id="UP000028582">
    <property type="component" value="Unassembled WGS sequence"/>
</dbReference>
<feature type="region of interest" description="Disordered" evidence="2">
    <location>
        <begin position="54"/>
        <end position="180"/>
    </location>
</feature>
<comment type="caution">
    <text evidence="3">The sequence shown here is derived from an EMBL/GenBank/DDBJ whole genome shotgun (WGS) entry which is preliminary data.</text>
</comment>
<proteinExistence type="predicted"/>
<feature type="compositionally biased region" description="Basic residues" evidence="2">
    <location>
        <begin position="143"/>
        <end position="157"/>
    </location>
</feature>
<evidence type="ECO:0000313" key="4">
    <source>
        <dbReference type="Proteomes" id="UP000028582"/>
    </source>
</evidence>
<evidence type="ECO:0000313" key="3">
    <source>
        <dbReference type="EMBL" id="ETO77606.1"/>
    </source>
</evidence>
<dbReference type="OrthoDB" id="118220at2759"/>
<evidence type="ECO:0000256" key="1">
    <source>
        <dbReference type="SAM" id="Coils"/>
    </source>
</evidence>
<evidence type="ECO:0000256" key="2">
    <source>
        <dbReference type="SAM" id="MobiDB-lite"/>
    </source>
</evidence>
<protein>
    <submittedName>
        <fullName evidence="3">Uncharacterized protein</fullName>
    </submittedName>
</protein>
<gene>
    <name evidence="3" type="ORF">F444_07212</name>
</gene>
<keyword evidence="1" id="KW-0175">Coiled coil</keyword>
<reference evidence="3 4" key="1">
    <citation type="submission" date="2013-11" db="EMBL/GenBank/DDBJ databases">
        <title>The Genome Sequence of Phytophthora parasitica P1976.</title>
        <authorList>
            <consortium name="The Broad Institute Genomics Platform"/>
            <person name="Russ C."/>
            <person name="Tyler B."/>
            <person name="Panabieres F."/>
            <person name="Shan W."/>
            <person name="Tripathy S."/>
            <person name="Grunwald N."/>
            <person name="Machado M."/>
            <person name="Johnson C.S."/>
            <person name="Walker B."/>
            <person name="Young S."/>
            <person name="Zeng Q."/>
            <person name="Gargeya S."/>
            <person name="Fitzgerald M."/>
            <person name="Haas B."/>
            <person name="Abouelleil A."/>
            <person name="Allen A.W."/>
            <person name="Alvarado L."/>
            <person name="Arachchi H.M."/>
            <person name="Berlin A.M."/>
            <person name="Chapman S.B."/>
            <person name="Gainer-Dewar J."/>
            <person name="Goldberg J."/>
            <person name="Griggs A."/>
            <person name="Gujja S."/>
            <person name="Hansen M."/>
            <person name="Howarth C."/>
            <person name="Imamovic A."/>
            <person name="Ireland A."/>
            <person name="Larimer J."/>
            <person name="McCowan C."/>
            <person name="Murphy C."/>
            <person name="Pearson M."/>
            <person name="Poon T.W."/>
            <person name="Priest M."/>
            <person name="Roberts A."/>
            <person name="Saif S."/>
            <person name="Shea T."/>
            <person name="Sisk P."/>
            <person name="Sykes S."/>
            <person name="Wortman J."/>
            <person name="Nusbaum C."/>
            <person name="Birren B."/>
        </authorList>
    </citation>
    <scope>NUCLEOTIDE SEQUENCE [LARGE SCALE GENOMIC DNA]</scope>
    <source>
        <strain evidence="3 4">P1976</strain>
    </source>
</reference>